<sequence length="530" mass="60682">MNEEYRGYWVDYLWKHSKDAQKWVAEHWPQAPDPIQQSQCNAASELASQTSAPCFYLKSGNINTFVNWLPVFANLDRIALREVFLCSAPDGIRLIMPEWSEFQDRRWEFGRSWEAGTNSACCQDRADLLMFPRTCSDRSKQKEGHYRFIANFLGKWLSVSHVNIDVCKDAACNLKGNPCEIVVAELSIRWLSASMERPGRGNGKQKEKSFTGFVTSREKGTLPRFIPALFAGIYEQRASFRLVATFERLPIFSLLTLMDENNSFAVWHEPKRWAWSHQMGEMVHMYALQMMVVHLINVYWAKGWEKVLNSIDEYLKVEIKDVLDDKAIEELMFDNSEFFAQSHTCWLLLHLLRVSSEWISETKRAIQVLCETKASLESLDWHALGIWSLEAYEVLGEGWKRPSSFSEKTEKRLQDRITAQVEELKGKRDSAVFSAPLMQDAGWTRAKSQYAITTIAVAVGTYVIAGALLLLVDRKKKVAEYVSESATSWRANLTNIRRKAAPISAAESKTKAKEQEITISGIFQSLHTMA</sequence>
<evidence type="ECO:0000256" key="1">
    <source>
        <dbReference type="SAM" id="Phobius"/>
    </source>
</evidence>
<keyword evidence="3" id="KW-1185">Reference proteome</keyword>
<organism evidence="2 3">
    <name type="scientific">Podospora appendiculata</name>
    <dbReference type="NCBI Taxonomy" id="314037"/>
    <lineage>
        <taxon>Eukaryota</taxon>
        <taxon>Fungi</taxon>
        <taxon>Dikarya</taxon>
        <taxon>Ascomycota</taxon>
        <taxon>Pezizomycotina</taxon>
        <taxon>Sordariomycetes</taxon>
        <taxon>Sordariomycetidae</taxon>
        <taxon>Sordariales</taxon>
        <taxon>Podosporaceae</taxon>
        <taxon>Podospora</taxon>
    </lineage>
</organism>
<dbReference type="Proteomes" id="UP001270362">
    <property type="component" value="Unassembled WGS sequence"/>
</dbReference>
<evidence type="ECO:0000313" key="2">
    <source>
        <dbReference type="EMBL" id="KAK3685232.1"/>
    </source>
</evidence>
<comment type="caution">
    <text evidence="2">The sequence shown here is derived from an EMBL/GenBank/DDBJ whole genome shotgun (WGS) entry which is preliminary data.</text>
</comment>
<name>A0AAE1CA75_9PEZI</name>
<reference evidence="2" key="1">
    <citation type="journal article" date="2023" name="Mol. Phylogenet. Evol.">
        <title>Genome-scale phylogeny and comparative genomics of the fungal order Sordariales.</title>
        <authorList>
            <person name="Hensen N."/>
            <person name="Bonometti L."/>
            <person name="Westerberg I."/>
            <person name="Brannstrom I.O."/>
            <person name="Guillou S."/>
            <person name="Cros-Aarteil S."/>
            <person name="Calhoun S."/>
            <person name="Haridas S."/>
            <person name="Kuo A."/>
            <person name="Mondo S."/>
            <person name="Pangilinan J."/>
            <person name="Riley R."/>
            <person name="LaButti K."/>
            <person name="Andreopoulos B."/>
            <person name="Lipzen A."/>
            <person name="Chen C."/>
            <person name="Yan M."/>
            <person name="Daum C."/>
            <person name="Ng V."/>
            <person name="Clum A."/>
            <person name="Steindorff A."/>
            <person name="Ohm R.A."/>
            <person name="Martin F."/>
            <person name="Silar P."/>
            <person name="Natvig D.O."/>
            <person name="Lalanne C."/>
            <person name="Gautier V."/>
            <person name="Ament-Velasquez S.L."/>
            <person name="Kruys A."/>
            <person name="Hutchinson M.I."/>
            <person name="Powell A.J."/>
            <person name="Barry K."/>
            <person name="Miller A.N."/>
            <person name="Grigoriev I.V."/>
            <person name="Debuchy R."/>
            <person name="Gladieux P."/>
            <person name="Hiltunen Thoren M."/>
            <person name="Johannesson H."/>
        </authorList>
    </citation>
    <scope>NUCLEOTIDE SEQUENCE</scope>
    <source>
        <strain evidence="2">CBS 314.62</strain>
    </source>
</reference>
<dbReference type="AlphaFoldDB" id="A0AAE1CA75"/>
<dbReference type="EMBL" id="JAULSO010000003">
    <property type="protein sequence ID" value="KAK3685232.1"/>
    <property type="molecule type" value="Genomic_DNA"/>
</dbReference>
<proteinExistence type="predicted"/>
<evidence type="ECO:0000313" key="3">
    <source>
        <dbReference type="Proteomes" id="UP001270362"/>
    </source>
</evidence>
<keyword evidence="1" id="KW-0812">Transmembrane</keyword>
<feature type="transmembrane region" description="Helical" evidence="1">
    <location>
        <begin position="450"/>
        <end position="472"/>
    </location>
</feature>
<gene>
    <name evidence="2" type="ORF">B0T22DRAFT_537612</name>
</gene>
<protein>
    <submittedName>
        <fullName evidence="2">Uncharacterized protein</fullName>
    </submittedName>
</protein>
<keyword evidence="1" id="KW-1133">Transmembrane helix</keyword>
<keyword evidence="1" id="KW-0472">Membrane</keyword>
<reference evidence="2" key="2">
    <citation type="submission" date="2023-06" db="EMBL/GenBank/DDBJ databases">
        <authorList>
            <consortium name="Lawrence Berkeley National Laboratory"/>
            <person name="Haridas S."/>
            <person name="Hensen N."/>
            <person name="Bonometti L."/>
            <person name="Westerberg I."/>
            <person name="Brannstrom I.O."/>
            <person name="Guillou S."/>
            <person name="Cros-Aarteil S."/>
            <person name="Calhoun S."/>
            <person name="Kuo A."/>
            <person name="Mondo S."/>
            <person name="Pangilinan J."/>
            <person name="Riley R."/>
            <person name="Labutti K."/>
            <person name="Andreopoulos B."/>
            <person name="Lipzen A."/>
            <person name="Chen C."/>
            <person name="Yanf M."/>
            <person name="Daum C."/>
            <person name="Ng V."/>
            <person name="Clum A."/>
            <person name="Steindorff A."/>
            <person name="Ohm R."/>
            <person name="Martin F."/>
            <person name="Silar P."/>
            <person name="Natvig D."/>
            <person name="Lalanne C."/>
            <person name="Gautier V."/>
            <person name="Ament-Velasquez S.L."/>
            <person name="Kruys A."/>
            <person name="Hutchinson M.I."/>
            <person name="Powell A.J."/>
            <person name="Barry K."/>
            <person name="Miller A.N."/>
            <person name="Grigoriev I.V."/>
            <person name="Debuchy R."/>
            <person name="Gladieux P."/>
            <person name="Thoren M.H."/>
            <person name="Johannesson H."/>
        </authorList>
    </citation>
    <scope>NUCLEOTIDE SEQUENCE</scope>
    <source>
        <strain evidence="2">CBS 314.62</strain>
    </source>
</reference>
<accession>A0AAE1CA75</accession>